<reference evidence="3 4" key="1">
    <citation type="submission" date="2014-09" db="EMBL/GenBank/DDBJ databases">
        <authorList>
            <person name="Martin A.A."/>
        </authorList>
    </citation>
    <scope>NUCLEOTIDE SEQUENCE</scope>
    <source>
        <strain evidence="4">ED321</strain>
        <strain evidence="3">ED321 Heterogonic</strain>
    </source>
</reference>
<dbReference type="CTD" id="36376426"/>
<gene>
    <name evidence="3 5 6" type="ORF">SRAE_1000231700</name>
</gene>
<keyword evidence="1" id="KW-0677">Repeat</keyword>
<dbReference type="InterPro" id="IPR050230">
    <property type="entry name" value="CALM/Myosin/TropC-like"/>
</dbReference>
<dbReference type="Proteomes" id="UP000035682">
    <property type="component" value="Unplaced"/>
</dbReference>
<dbReference type="PANTHER" id="PTHR23048">
    <property type="entry name" value="MYOSIN LIGHT CHAIN 1, 3"/>
    <property type="match status" value="1"/>
</dbReference>
<evidence type="ECO:0000256" key="1">
    <source>
        <dbReference type="ARBA" id="ARBA00022737"/>
    </source>
</evidence>
<keyword evidence="4" id="KW-1185">Reference proteome</keyword>
<protein>
    <submittedName>
        <fullName evidence="3 5">Myosin-2 essential light chain</fullName>
    </submittedName>
</protein>
<dbReference type="AlphaFoldDB" id="A0A090L2L5"/>
<dbReference type="PANTHER" id="PTHR23048:SF49">
    <property type="entry name" value="FI08416P-RELATED"/>
    <property type="match status" value="1"/>
</dbReference>
<dbReference type="PROSITE" id="PS50222">
    <property type="entry name" value="EF_HAND_2"/>
    <property type="match status" value="1"/>
</dbReference>
<reference evidence="5" key="2">
    <citation type="submission" date="2020-12" db="UniProtKB">
        <authorList>
            <consortium name="WormBaseParasite"/>
        </authorList>
    </citation>
    <scope>IDENTIFICATION</scope>
</reference>
<dbReference type="InterPro" id="IPR002048">
    <property type="entry name" value="EF_hand_dom"/>
</dbReference>
<name>A0A090L2L5_STRRB</name>
<evidence type="ECO:0000259" key="2">
    <source>
        <dbReference type="PROSITE" id="PS50222"/>
    </source>
</evidence>
<evidence type="ECO:0000313" key="4">
    <source>
        <dbReference type="Proteomes" id="UP000035682"/>
    </source>
</evidence>
<evidence type="ECO:0000313" key="5">
    <source>
        <dbReference type="WBParaSite" id="SRAE_1000231700.1"/>
    </source>
</evidence>
<dbReference type="FunFam" id="1.10.238.10:FF:000003">
    <property type="entry name" value="Calmodulin A"/>
    <property type="match status" value="1"/>
</dbReference>
<evidence type="ECO:0000313" key="6">
    <source>
        <dbReference type="WormBase" id="SRAE_1000231700"/>
    </source>
</evidence>
<dbReference type="InterPro" id="IPR011992">
    <property type="entry name" value="EF-hand-dom_pair"/>
</dbReference>
<dbReference type="EMBL" id="LN609528">
    <property type="protein sequence ID" value="CEF64061.1"/>
    <property type="molecule type" value="Genomic_DNA"/>
</dbReference>
<dbReference type="WBParaSite" id="SRAE_1000231700.1">
    <property type="protein sequence ID" value="SRAE_1000231700.1"/>
    <property type="gene ID" value="WBGene00258931"/>
</dbReference>
<accession>A0A090L2L5</accession>
<dbReference type="Gene3D" id="1.10.238.10">
    <property type="entry name" value="EF-hand"/>
    <property type="match status" value="2"/>
</dbReference>
<dbReference type="SUPFAM" id="SSF47473">
    <property type="entry name" value="EF-hand"/>
    <property type="match status" value="1"/>
</dbReference>
<feature type="domain" description="EF-hand" evidence="2">
    <location>
        <begin position="107"/>
        <end position="142"/>
    </location>
</feature>
<proteinExistence type="predicted"/>
<organism evidence="3">
    <name type="scientific">Strongyloides ratti</name>
    <name type="common">Parasitic roundworm</name>
    <dbReference type="NCBI Taxonomy" id="34506"/>
    <lineage>
        <taxon>Eukaryota</taxon>
        <taxon>Metazoa</taxon>
        <taxon>Ecdysozoa</taxon>
        <taxon>Nematoda</taxon>
        <taxon>Chromadorea</taxon>
        <taxon>Rhabditida</taxon>
        <taxon>Tylenchina</taxon>
        <taxon>Panagrolaimomorpha</taxon>
        <taxon>Strongyloidoidea</taxon>
        <taxon>Strongyloididae</taxon>
        <taxon>Strongyloides</taxon>
    </lineage>
</organism>
<dbReference type="WormBase" id="SRAE_1000231700">
    <property type="protein sequence ID" value="SRP07230"/>
    <property type="gene ID" value="WBGene00258931"/>
</dbReference>
<dbReference type="GO" id="GO:0005509">
    <property type="term" value="F:calcium ion binding"/>
    <property type="evidence" value="ECO:0007669"/>
    <property type="project" value="InterPro"/>
</dbReference>
<dbReference type="OrthoDB" id="5959761at2759"/>
<dbReference type="GeneID" id="36376426"/>
<dbReference type="RefSeq" id="XP_024503262.1">
    <property type="nucleotide sequence ID" value="XM_024649379.1"/>
</dbReference>
<dbReference type="OMA" id="YDRTPKC"/>
<dbReference type="STRING" id="34506.A0A090L2L5"/>
<evidence type="ECO:0000313" key="3">
    <source>
        <dbReference type="EMBL" id="CEF64061.1"/>
    </source>
</evidence>
<sequence length="178" mass="20734">MSIQICYELCFRLHLKKRMRTELSSTSSEIDNNLSQYARDIFGSYDTVGDDKIYVEQLGEVLRVLDVYPTEADIKKYQSYFDGPEKRITFEEFISCFKDARKNMKHVSMEEIIEGLSHFDKEDNGMINVAELRHILTTLGERLKESDVDKLIEGHADPEGNIYIAQFVKEIMETDLKM</sequence>
<dbReference type="GO" id="GO:0016460">
    <property type="term" value="C:myosin II complex"/>
    <property type="evidence" value="ECO:0007669"/>
    <property type="project" value="TreeGrafter"/>
</dbReference>